<evidence type="ECO:0000313" key="4">
    <source>
        <dbReference type="Proteomes" id="UP000007799"/>
    </source>
</evidence>
<evidence type="ECO:0000256" key="1">
    <source>
        <dbReference type="SAM" id="Phobius"/>
    </source>
</evidence>
<dbReference type="GeneID" id="16073516"/>
<keyword evidence="4" id="KW-1185">Reference proteome</keyword>
<dbReference type="Pfam" id="PF03283">
    <property type="entry name" value="PAE"/>
    <property type="match status" value="1"/>
</dbReference>
<dbReference type="GO" id="GO:0016787">
    <property type="term" value="F:hydrolase activity"/>
    <property type="evidence" value="ECO:0007669"/>
    <property type="project" value="InterPro"/>
</dbReference>
<dbReference type="KEGG" id="sre:PTSG_06049"/>
<dbReference type="EMBL" id="GL832969">
    <property type="protein sequence ID" value="EGD74686.1"/>
    <property type="molecule type" value="Genomic_DNA"/>
</dbReference>
<accession>F2UDJ1</accession>
<evidence type="ECO:0000313" key="3">
    <source>
        <dbReference type="EMBL" id="EGD74686.1"/>
    </source>
</evidence>
<dbReference type="AlphaFoldDB" id="F2UDJ1"/>
<dbReference type="InParanoid" id="F2UDJ1"/>
<feature type="chain" id="PRO_5003287392" evidence="2">
    <location>
        <begin position="35"/>
        <end position="519"/>
    </location>
</feature>
<dbReference type="ESTHER" id="salr5-f2udj1">
    <property type="family name" value="Pectinacetylesterase-Notum"/>
</dbReference>
<dbReference type="RefSeq" id="XP_004992943.1">
    <property type="nucleotide sequence ID" value="XM_004992886.1"/>
</dbReference>
<keyword evidence="2" id="KW-0732">Signal</keyword>
<dbReference type="InterPro" id="IPR004963">
    <property type="entry name" value="PAE/NOTUM"/>
</dbReference>
<dbReference type="PANTHER" id="PTHR21562">
    <property type="entry name" value="NOTUM-RELATED"/>
    <property type="match status" value="1"/>
</dbReference>
<dbReference type="OrthoDB" id="2015280at2759"/>
<protein>
    <submittedName>
        <fullName evidence="3">Uncharacterized protein</fullName>
    </submittedName>
</protein>
<dbReference type="Proteomes" id="UP000007799">
    <property type="component" value="Unassembled WGS sequence"/>
</dbReference>
<dbReference type="PANTHER" id="PTHR21562:SF83">
    <property type="entry name" value="PECTIN ACETYLESTERASE 4"/>
    <property type="match status" value="1"/>
</dbReference>
<sequence length="519" mass="56262">MTMMLMTSTRRRGALAMVVVVVVVVAVAIGRVTAQDAAFTNTFALCGSVNSEFCQCIDATLERVSTPQHPDDLPSLDDLEEKEYVLRPEGTTCSDGSPWAFLATKMDTSKLILDFSGGGACWSAETCFEPALCDPPLSDSCRSSYFRTLNPDPATMAAIECGFNLAQVYPDEFGGFLDRSNKENPFRKWSHVFVPYCTGDVHLGNATHEYTNCTSSNCTIHHKGSANARTAVDWIIREFVDTGILKDLVCFGDSAGAYGAIAHCSVLAAAIEDRGLDVNIALVADSGVGLAAVSPTWAIERGILQHVFQYGVFGEDTGFHDSEIAYSPTMTNLQRGATVARESMIAFASRFPDARATHITCNNDETQRLFMQYTYQDYGCHCCLQGACAVSADVCIDEVQDSFTGQCHADCSTGCYSTLWAQELTPLLTNLTHLPNFVPFVVDCNVHTFVRSSRFFEYVGVTDLNDTENVLLLSDFVAAMTDRSCNDPQYCSSAFLHAPIASAMTLALGAVALFAAAVL</sequence>
<feature type="transmembrane region" description="Helical" evidence="1">
    <location>
        <begin position="494"/>
        <end position="518"/>
    </location>
</feature>
<feature type="signal peptide" evidence="2">
    <location>
        <begin position="1"/>
        <end position="34"/>
    </location>
</feature>
<organism evidence="4">
    <name type="scientific">Salpingoeca rosetta (strain ATCC 50818 / BSB-021)</name>
    <dbReference type="NCBI Taxonomy" id="946362"/>
    <lineage>
        <taxon>Eukaryota</taxon>
        <taxon>Choanoflagellata</taxon>
        <taxon>Craspedida</taxon>
        <taxon>Salpingoecidae</taxon>
        <taxon>Salpingoeca</taxon>
    </lineage>
</organism>
<keyword evidence="1" id="KW-1133">Transmembrane helix</keyword>
<proteinExistence type="predicted"/>
<reference evidence="3" key="1">
    <citation type="submission" date="2009-08" db="EMBL/GenBank/DDBJ databases">
        <title>Annotation of Salpingoeca rosetta.</title>
        <authorList>
            <consortium name="The Broad Institute Genome Sequencing Platform"/>
            <person name="Russ C."/>
            <person name="Cuomo C."/>
            <person name="Burger G."/>
            <person name="Gray M.W."/>
            <person name="Holland P.W.H."/>
            <person name="King N."/>
            <person name="Lang F.B.F."/>
            <person name="Roger A.J."/>
            <person name="Ruiz-Trillo I."/>
            <person name="Young S.K."/>
            <person name="Zeng Q."/>
            <person name="Gargeya S."/>
            <person name="Alvarado L."/>
            <person name="Berlin A."/>
            <person name="Chapman S.B."/>
            <person name="Chen Z."/>
            <person name="Freedman E."/>
            <person name="Gellesch M."/>
            <person name="Goldberg J."/>
            <person name="Griggs A."/>
            <person name="Gujja S."/>
            <person name="Heilman E."/>
            <person name="Heiman D."/>
            <person name="Howarth C."/>
            <person name="Mehta T."/>
            <person name="Neiman D."/>
            <person name="Pearson M."/>
            <person name="Roberts A."/>
            <person name="Saif S."/>
            <person name="Shea T."/>
            <person name="Shenoy N."/>
            <person name="Sisk P."/>
            <person name="Stolte C."/>
            <person name="Sykes S."/>
            <person name="White J."/>
            <person name="Yandava C."/>
            <person name="Haas B."/>
            <person name="Nusbaum C."/>
            <person name="Birren B."/>
        </authorList>
    </citation>
    <scope>NUCLEOTIDE SEQUENCE [LARGE SCALE GENOMIC DNA]</scope>
    <source>
        <strain evidence="3">ATCC 50818</strain>
    </source>
</reference>
<gene>
    <name evidence="3" type="ORF">PTSG_06049</name>
</gene>
<name>F2UDJ1_SALR5</name>
<evidence type="ECO:0000256" key="2">
    <source>
        <dbReference type="SAM" id="SignalP"/>
    </source>
</evidence>
<keyword evidence="1" id="KW-0812">Transmembrane</keyword>
<keyword evidence="1" id="KW-0472">Membrane</keyword>
<dbReference type="eggNOG" id="ENOG502S6R8">
    <property type="taxonomic scope" value="Eukaryota"/>
</dbReference>